<comment type="similarity">
    <text evidence="2">Belongs to the methyl-accepting chemotaxis (MCP) protein family.</text>
</comment>
<dbReference type="SMART" id="SM00283">
    <property type="entry name" value="MA"/>
    <property type="match status" value="1"/>
</dbReference>
<protein>
    <submittedName>
        <fullName evidence="7">HAMP domain-containing protein</fullName>
    </submittedName>
</protein>
<gene>
    <name evidence="7" type="ORF">K7J14_10825</name>
</gene>
<evidence type="ECO:0000313" key="7">
    <source>
        <dbReference type="EMBL" id="MCD1655192.1"/>
    </source>
</evidence>
<evidence type="ECO:0000256" key="3">
    <source>
        <dbReference type="PROSITE-ProRule" id="PRU00284"/>
    </source>
</evidence>
<sequence length="727" mass="77904">MRGKKLGVKIALLVAGIVLISYAVTISIIASMIKSSSEEAAYSEAKGLALTQAAVASTELTFVQSSVTELSRILAMYDMFPASSSMSLIDEMLKTTLIYEPRIINTWAFFLSGSLSRTESTSFSWHNMKGSIIKKTDMSEELPKDAKYVLESGKPIIAEPYAIEKATNDMEGMSGDTEMKQLASSIIVPITDQNGKILGVVGADFSLSFLHERMGKTKVFVNGYGELLTNDARVVMGTKKVPIGEIAQELEDDTGDQVKKTIADGAPFSLIAKGDEHGVKAFKYFAPVNTGITEFPWSYLIVVPYSEIMAKVYRLISLTIVIGLASLGIVIAIIMFVITQMMRPLNFTMVALKDISSGGGDLTKKITVDRTDEIGMLASHFNVFCSSLASMIGSVITATERLARTGEALDQNMSSVSSAITEITSNVQEMQQGATRQTQSVIASSEATTLILGKIERLKELVKRQALCVSQSSAAVEQMIANIGMMATNAVDAGKQYASLVQASESGTSVITDVNQIAQQIAVQSASLSEANEVIASIASKTNLLAMNAAIEAAHAGDFGKGFAVVADEIRSLAESSAEQSKGIENNLKAIQDSITSVVSASEKAEVTFNDVRERITILYTLQEELQRAMVEQKEGSTSTLESLADIKGATAEVDSASEEMRTASAKVVSEMDSLVSASEEFKRGMEEISIGASEINNSVLAAAELTRENHENILEVSNVTSGFKIS</sequence>
<dbReference type="Pfam" id="PF00015">
    <property type="entry name" value="MCPsignal"/>
    <property type="match status" value="1"/>
</dbReference>
<evidence type="ECO:0000256" key="2">
    <source>
        <dbReference type="ARBA" id="ARBA00029447"/>
    </source>
</evidence>
<dbReference type="EMBL" id="JAINWA010000003">
    <property type="protein sequence ID" value="MCD1655192.1"/>
    <property type="molecule type" value="Genomic_DNA"/>
</dbReference>
<dbReference type="RefSeq" id="WP_230756064.1">
    <property type="nucleotide sequence ID" value="NZ_JAINWA010000003.1"/>
</dbReference>
<dbReference type="InterPro" id="IPR003660">
    <property type="entry name" value="HAMP_dom"/>
</dbReference>
<feature type="domain" description="HAMP" evidence="6">
    <location>
        <begin position="339"/>
        <end position="393"/>
    </location>
</feature>
<keyword evidence="4" id="KW-1133">Transmembrane helix</keyword>
<dbReference type="CDD" id="cd12913">
    <property type="entry name" value="PDC1_MCP_like"/>
    <property type="match status" value="1"/>
</dbReference>
<evidence type="ECO:0000256" key="4">
    <source>
        <dbReference type="SAM" id="Phobius"/>
    </source>
</evidence>
<feature type="domain" description="Methyl-accepting transducer" evidence="5">
    <location>
        <begin position="440"/>
        <end position="669"/>
    </location>
</feature>
<feature type="transmembrane region" description="Helical" evidence="4">
    <location>
        <begin position="12"/>
        <end position="33"/>
    </location>
</feature>
<keyword evidence="4" id="KW-0472">Membrane</keyword>
<dbReference type="Proteomes" id="UP001198163">
    <property type="component" value="Unassembled WGS sequence"/>
</dbReference>
<dbReference type="Gene3D" id="3.30.450.20">
    <property type="entry name" value="PAS domain"/>
    <property type="match status" value="2"/>
</dbReference>
<dbReference type="SUPFAM" id="SSF58104">
    <property type="entry name" value="Methyl-accepting chemotaxis protein (MCP) signaling domain"/>
    <property type="match status" value="1"/>
</dbReference>
<dbReference type="PANTHER" id="PTHR32089">
    <property type="entry name" value="METHYL-ACCEPTING CHEMOTAXIS PROTEIN MCPB"/>
    <property type="match status" value="1"/>
</dbReference>
<keyword evidence="8" id="KW-1185">Reference proteome</keyword>
<dbReference type="PROSITE" id="PS50885">
    <property type="entry name" value="HAMP"/>
    <property type="match status" value="1"/>
</dbReference>
<comment type="caution">
    <text evidence="7">The sequence shown here is derived from an EMBL/GenBank/DDBJ whole genome shotgun (WGS) entry which is preliminary data.</text>
</comment>
<dbReference type="SMART" id="SM00304">
    <property type="entry name" value="HAMP"/>
    <property type="match status" value="1"/>
</dbReference>
<dbReference type="CDD" id="cd06225">
    <property type="entry name" value="HAMP"/>
    <property type="match status" value="1"/>
</dbReference>
<reference evidence="7" key="1">
    <citation type="submission" date="2021-08" db="EMBL/GenBank/DDBJ databases">
        <title>Comparative analyses of Brucepasteria parasyntrophica and Teretinema zuelzerae.</title>
        <authorList>
            <person name="Song Y."/>
            <person name="Brune A."/>
        </authorList>
    </citation>
    <scope>NUCLEOTIDE SEQUENCE</scope>
    <source>
        <strain evidence="7">DSM 1903</strain>
    </source>
</reference>
<evidence type="ECO:0000256" key="1">
    <source>
        <dbReference type="ARBA" id="ARBA00023224"/>
    </source>
</evidence>
<dbReference type="Gene3D" id="6.10.340.10">
    <property type="match status" value="1"/>
</dbReference>
<dbReference type="InterPro" id="IPR004089">
    <property type="entry name" value="MCPsignal_dom"/>
</dbReference>
<dbReference type="PANTHER" id="PTHR32089:SF112">
    <property type="entry name" value="LYSOZYME-LIKE PROTEIN-RELATED"/>
    <property type="match status" value="1"/>
</dbReference>
<evidence type="ECO:0000313" key="8">
    <source>
        <dbReference type="Proteomes" id="UP001198163"/>
    </source>
</evidence>
<dbReference type="AlphaFoldDB" id="A0AAE3EIN8"/>
<feature type="transmembrane region" description="Helical" evidence="4">
    <location>
        <begin position="315"/>
        <end position="339"/>
    </location>
</feature>
<dbReference type="GO" id="GO:0006935">
    <property type="term" value="P:chemotaxis"/>
    <property type="evidence" value="ECO:0007669"/>
    <property type="project" value="InterPro"/>
</dbReference>
<dbReference type="GO" id="GO:0004888">
    <property type="term" value="F:transmembrane signaling receptor activity"/>
    <property type="evidence" value="ECO:0007669"/>
    <property type="project" value="InterPro"/>
</dbReference>
<evidence type="ECO:0000259" key="6">
    <source>
        <dbReference type="PROSITE" id="PS50885"/>
    </source>
</evidence>
<dbReference type="GO" id="GO:0007165">
    <property type="term" value="P:signal transduction"/>
    <property type="evidence" value="ECO:0007669"/>
    <property type="project" value="UniProtKB-KW"/>
</dbReference>
<proteinExistence type="inferred from homology"/>
<evidence type="ECO:0000259" key="5">
    <source>
        <dbReference type="PROSITE" id="PS50111"/>
    </source>
</evidence>
<keyword evidence="4" id="KW-0812">Transmembrane</keyword>
<dbReference type="Gene3D" id="1.10.287.950">
    <property type="entry name" value="Methyl-accepting chemotaxis protein"/>
    <property type="match status" value="1"/>
</dbReference>
<accession>A0AAE3EIN8</accession>
<name>A0AAE3EIN8_9SPIR</name>
<dbReference type="InterPro" id="IPR004090">
    <property type="entry name" value="Chemotax_Me-accpt_rcpt"/>
</dbReference>
<organism evidence="7 8">
    <name type="scientific">Teretinema zuelzerae</name>
    <dbReference type="NCBI Taxonomy" id="156"/>
    <lineage>
        <taxon>Bacteria</taxon>
        <taxon>Pseudomonadati</taxon>
        <taxon>Spirochaetota</taxon>
        <taxon>Spirochaetia</taxon>
        <taxon>Spirochaetales</taxon>
        <taxon>Treponemataceae</taxon>
        <taxon>Teretinema</taxon>
    </lineage>
</organism>
<keyword evidence="1 3" id="KW-0807">Transducer</keyword>
<dbReference type="Pfam" id="PF00672">
    <property type="entry name" value="HAMP"/>
    <property type="match status" value="1"/>
</dbReference>
<dbReference type="PRINTS" id="PR00260">
    <property type="entry name" value="CHEMTRNSDUCR"/>
</dbReference>
<dbReference type="GO" id="GO:0016020">
    <property type="term" value="C:membrane"/>
    <property type="evidence" value="ECO:0007669"/>
    <property type="project" value="InterPro"/>
</dbReference>
<dbReference type="PROSITE" id="PS50111">
    <property type="entry name" value="CHEMOTAXIS_TRANSDUC_2"/>
    <property type="match status" value="1"/>
</dbReference>